<keyword evidence="1" id="KW-0732">Signal</keyword>
<proteinExistence type="predicted"/>
<name>A0AAE3VSC5_9HYPH</name>
<evidence type="ECO:0000313" key="3">
    <source>
        <dbReference type="Proteomes" id="UP001229244"/>
    </source>
</evidence>
<comment type="caution">
    <text evidence="2">The sequence shown here is derived from an EMBL/GenBank/DDBJ whole genome shotgun (WGS) entry which is preliminary data.</text>
</comment>
<gene>
    <name evidence="2" type="ORF">J2S73_003799</name>
</gene>
<dbReference type="RefSeq" id="WP_306887232.1">
    <property type="nucleotide sequence ID" value="NZ_JAUSUL010000005.1"/>
</dbReference>
<evidence type="ECO:0000313" key="2">
    <source>
        <dbReference type="EMBL" id="MDQ0317315.1"/>
    </source>
</evidence>
<accession>A0AAE3VSC5</accession>
<feature type="signal peptide" evidence="1">
    <location>
        <begin position="1"/>
        <end position="21"/>
    </location>
</feature>
<dbReference type="EMBL" id="JAUSUL010000005">
    <property type="protein sequence ID" value="MDQ0317315.1"/>
    <property type="molecule type" value="Genomic_DNA"/>
</dbReference>
<reference evidence="2" key="1">
    <citation type="submission" date="2023-07" db="EMBL/GenBank/DDBJ databases">
        <title>Genomic Encyclopedia of Type Strains, Phase IV (KMG-IV): sequencing the most valuable type-strain genomes for metagenomic binning, comparative biology and taxonomic classification.</title>
        <authorList>
            <person name="Goeker M."/>
        </authorList>
    </citation>
    <scope>NUCLEOTIDE SEQUENCE</scope>
    <source>
        <strain evidence="2">DSM 21202</strain>
    </source>
</reference>
<evidence type="ECO:0000256" key="1">
    <source>
        <dbReference type="SAM" id="SignalP"/>
    </source>
</evidence>
<keyword evidence="3" id="KW-1185">Reference proteome</keyword>
<dbReference type="Proteomes" id="UP001229244">
    <property type="component" value="Unassembled WGS sequence"/>
</dbReference>
<feature type="chain" id="PRO_5041977539" evidence="1">
    <location>
        <begin position="22"/>
        <end position="100"/>
    </location>
</feature>
<sequence>MTIRLGLALLMAVALVGGAQAQSTFQRAMQIQMNVPLCHEHRDYRWEGRLSGNAMDPGNDRAVPVSFLGCFPTKAECEAWLGPATGFVTGRLIFAKCQER</sequence>
<organism evidence="2 3">
    <name type="scientific">Amorphus orientalis</name>
    <dbReference type="NCBI Taxonomy" id="649198"/>
    <lineage>
        <taxon>Bacteria</taxon>
        <taxon>Pseudomonadati</taxon>
        <taxon>Pseudomonadota</taxon>
        <taxon>Alphaproteobacteria</taxon>
        <taxon>Hyphomicrobiales</taxon>
        <taxon>Amorphaceae</taxon>
        <taxon>Amorphus</taxon>
    </lineage>
</organism>
<protein>
    <submittedName>
        <fullName evidence="2">Uncharacterized protein</fullName>
    </submittedName>
</protein>
<dbReference type="AlphaFoldDB" id="A0AAE3VSC5"/>